<protein>
    <submittedName>
        <fullName evidence="1">Transposase</fullName>
    </submittedName>
</protein>
<reference evidence="1" key="1">
    <citation type="submission" date="2023-05" db="EMBL/GenBank/DDBJ databases">
        <authorList>
            <person name="Zhang X."/>
        </authorList>
    </citation>
    <scope>NUCLEOTIDE SEQUENCE</scope>
    <source>
        <strain evidence="1">YF14B1</strain>
    </source>
</reference>
<dbReference type="PANTHER" id="PTHR33609:SF1">
    <property type="entry name" value="TRANSPOSASE"/>
    <property type="match status" value="1"/>
</dbReference>
<dbReference type="PANTHER" id="PTHR33609">
    <property type="entry name" value="LOW CALCIUM RESPONSE LOCUS PROTEIN S"/>
    <property type="match status" value="1"/>
</dbReference>
<proteinExistence type="predicted"/>
<dbReference type="InterPro" id="IPR009057">
    <property type="entry name" value="Homeodomain-like_sf"/>
</dbReference>
<dbReference type="AlphaFoldDB" id="A0AAE3QZA3"/>
<dbReference type="GO" id="GO:0006313">
    <property type="term" value="P:DNA transposition"/>
    <property type="evidence" value="ECO:0007669"/>
    <property type="project" value="InterPro"/>
</dbReference>
<dbReference type="InterPro" id="IPR002514">
    <property type="entry name" value="Transposase_8"/>
</dbReference>
<dbReference type="Proteomes" id="UP001241110">
    <property type="component" value="Unassembled WGS sequence"/>
</dbReference>
<gene>
    <name evidence="1" type="ORF">QNI16_37685</name>
</gene>
<comment type="caution">
    <text evidence="1">The sequence shown here is derived from an EMBL/GenBank/DDBJ whole genome shotgun (WGS) entry which is preliminary data.</text>
</comment>
<name>A0AAE3QZA3_9BACT</name>
<dbReference type="EMBL" id="JASJOS010000033">
    <property type="protein sequence ID" value="MDJ1486275.1"/>
    <property type="molecule type" value="Genomic_DNA"/>
</dbReference>
<accession>A0AAE3QZA3</accession>
<dbReference type="GO" id="GO:0003677">
    <property type="term" value="F:DNA binding"/>
    <property type="evidence" value="ECO:0007669"/>
    <property type="project" value="InterPro"/>
</dbReference>
<dbReference type="SUPFAM" id="SSF46689">
    <property type="entry name" value="Homeodomain-like"/>
    <property type="match status" value="1"/>
</dbReference>
<dbReference type="GO" id="GO:0004803">
    <property type="term" value="F:transposase activity"/>
    <property type="evidence" value="ECO:0007669"/>
    <property type="project" value="InterPro"/>
</dbReference>
<evidence type="ECO:0000313" key="2">
    <source>
        <dbReference type="Proteomes" id="UP001241110"/>
    </source>
</evidence>
<dbReference type="RefSeq" id="WP_313989741.1">
    <property type="nucleotide sequence ID" value="NZ_JASJOS010000033.1"/>
</dbReference>
<sequence>MFIGYFLVLIKKTPFSQSQMIRFLQELESGRAITDSCLKYRIQESTFYNWKKKYGGMQVGASPLRTSLLRCEATA</sequence>
<dbReference type="InterPro" id="IPR052546">
    <property type="entry name" value="Transposase_8_domain"/>
</dbReference>
<organism evidence="1 2">
    <name type="scientific">Xanthocytophaga flava</name>
    <dbReference type="NCBI Taxonomy" id="3048013"/>
    <lineage>
        <taxon>Bacteria</taxon>
        <taxon>Pseudomonadati</taxon>
        <taxon>Bacteroidota</taxon>
        <taxon>Cytophagia</taxon>
        <taxon>Cytophagales</taxon>
        <taxon>Rhodocytophagaceae</taxon>
        <taxon>Xanthocytophaga</taxon>
    </lineage>
</organism>
<evidence type="ECO:0000313" key="1">
    <source>
        <dbReference type="EMBL" id="MDJ1486275.1"/>
    </source>
</evidence>
<dbReference type="Pfam" id="PF01527">
    <property type="entry name" value="HTH_Tnp_1"/>
    <property type="match status" value="1"/>
</dbReference>